<dbReference type="Proteomes" id="UP001652625">
    <property type="component" value="Chromosome 14"/>
</dbReference>
<dbReference type="InterPro" id="IPR052958">
    <property type="entry name" value="IFN-induced_PKR_regulator"/>
</dbReference>
<dbReference type="SUPFAM" id="SSF53098">
    <property type="entry name" value="Ribonuclease H-like"/>
    <property type="match status" value="1"/>
</dbReference>
<evidence type="ECO:0000313" key="3">
    <source>
        <dbReference type="RefSeq" id="XP_065673295.1"/>
    </source>
</evidence>
<dbReference type="GeneID" id="136090513"/>
<keyword evidence="2" id="KW-1185">Reference proteome</keyword>
<dbReference type="Pfam" id="PF14291">
    <property type="entry name" value="DUF4371"/>
    <property type="match status" value="1"/>
</dbReference>
<proteinExistence type="predicted"/>
<evidence type="ECO:0000259" key="1">
    <source>
        <dbReference type="Pfam" id="PF14291"/>
    </source>
</evidence>
<evidence type="ECO:0000313" key="2">
    <source>
        <dbReference type="Proteomes" id="UP001652625"/>
    </source>
</evidence>
<gene>
    <name evidence="3" type="primary">LOC136090513</name>
</gene>
<protein>
    <submittedName>
        <fullName evidence="3">52 kDa repressor of the inhibitor of the protein kinase-like</fullName>
    </submittedName>
</protein>
<feature type="domain" description="DUF4371" evidence="1">
    <location>
        <begin position="68"/>
        <end position="239"/>
    </location>
</feature>
<dbReference type="PANTHER" id="PTHR46289">
    <property type="entry name" value="52 KDA REPRESSOR OF THE INHIBITOR OF THE PROTEIN KINASE-LIKE PROTEIN-RELATED"/>
    <property type="match status" value="1"/>
</dbReference>
<organism evidence="2 3">
    <name type="scientific">Hydra vulgaris</name>
    <name type="common">Hydra</name>
    <name type="synonym">Hydra attenuata</name>
    <dbReference type="NCBI Taxonomy" id="6087"/>
    <lineage>
        <taxon>Eukaryota</taxon>
        <taxon>Metazoa</taxon>
        <taxon>Cnidaria</taxon>
        <taxon>Hydrozoa</taxon>
        <taxon>Hydroidolina</taxon>
        <taxon>Anthoathecata</taxon>
        <taxon>Aplanulata</taxon>
        <taxon>Hydridae</taxon>
        <taxon>Hydra</taxon>
    </lineage>
</organism>
<dbReference type="InterPro" id="IPR012337">
    <property type="entry name" value="RNaseH-like_sf"/>
</dbReference>
<dbReference type="InterPro" id="IPR025398">
    <property type="entry name" value="DUF4371"/>
</dbReference>
<dbReference type="RefSeq" id="XP_065673295.1">
    <property type="nucleotide sequence ID" value="XM_065817223.1"/>
</dbReference>
<reference evidence="3" key="1">
    <citation type="submission" date="2025-08" db="UniProtKB">
        <authorList>
            <consortium name="RefSeq"/>
        </authorList>
    </citation>
    <scope>IDENTIFICATION</scope>
</reference>
<dbReference type="PANTHER" id="PTHR46289:SF14">
    <property type="entry name" value="DUF4371 DOMAIN-CONTAINING PROTEIN"/>
    <property type="match status" value="1"/>
</dbReference>
<sequence length="431" mass="48871">MGKINEHHFAVQSLHYNTWTIFSAVLNTMNGSIQNIDILFNKEYEKEVALNWDKLHSIVDSIIFLGRLNIAFRGHRDDSQHHPTVGKYSLVNGVGNFVELLNYSIRCGDKVLEHHLNSCAKNASYISNSSQNELINCCGKYILNILISDIKENQFFFIIADEASDCSNQEQMSLIIRFIDSSFDVREEFMGFLHCEYGLSGEAPCITILSCLKIISLDISNCRGQGYDGAGSVAGHIKGLAKRIKDHNDKAVYTHCFSHCLNLSVANSCKLQEVRNMMEQVKQLSYFFNFSESRQNLLEAAITKNCPSATKKKLIDVCRTRWVERITGLDDFESLFVPIVFCLEGMSMNLEKKCNKETSSQASCFLKLITTFDFIASLVITRTVLGYTIIPHKMMSYVSEKIDWKIKFQSFVNFYSTDLPCAISLSAELDL</sequence>
<accession>A0ABM4DFT7</accession>
<name>A0ABM4DFT7_HYDVU</name>